<keyword evidence="1" id="KW-0812">Transmembrane</keyword>
<evidence type="ECO:0000256" key="1">
    <source>
        <dbReference type="SAM" id="Phobius"/>
    </source>
</evidence>
<feature type="transmembrane region" description="Helical" evidence="1">
    <location>
        <begin position="12"/>
        <end position="39"/>
    </location>
</feature>
<accession>A0ABT9QMQ8</accession>
<organism evidence="2 3">
    <name type="scientific">Streptosporangium lutulentum</name>
    <dbReference type="NCBI Taxonomy" id="1461250"/>
    <lineage>
        <taxon>Bacteria</taxon>
        <taxon>Bacillati</taxon>
        <taxon>Actinomycetota</taxon>
        <taxon>Actinomycetes</taxon>
        <taxon>Streptosporangiales</taxon>
        <taxon>Streptosporangiaceae</taxon>
        <taxon>Streptosporangium</taxon>
    </lineage>
</organism>
<sequence>MPFLAATATHPAATALAAYAPLIVWLILAALGWLTLYVLRCAATPFGPCRHCHGEGKRTPRLSRKRRHCHRCEGTGLRLRTGRRVWNNIRRLYRDLKR</sequence>
<keyword evidence="1" id="KW-1133">Transmembrane helix</keyword>
<dbReference type="Gene3D" id="1.10.274.110">
    <property type="match status" value="1"/>
</dbReference>
<evidence type="ECO:0000313" key="2">
    <source>
        <dbReference type="EMBL" id="MDP9848002.1"/>
    </source>
</evidence>
<dbReference type="InterPro" id="IPR038500">
    <property type="entry name" value="Antitermination_sf"/>
</dbReference>
<protein>
    <submittedName>
        <fullName evidence="2">Uncharacterized protein</fullName>
    </submittedName>
</protein>
<reference evidence="2 3" key="1">
    <citation type="submission" date="2023-07" db="EMBL/GenBank/DDBJ databases">
        <title>Sequencing the genomes of 1000 actinobacteria strains.</title>
        <authorList>
            <person name="Klenk H.-P."/>
        </authorList>
    </citation>
    <scope>NUCLEOTIDE SEQUENCE [LARGE SCALE GENOMIC DNA]</scope>
    <source>
        <strain evidence="2 3">DSM 46740</strain>
    </source>
</reference>
<dbReference type="RefSeq" id="WP_307565041.1">
    <property type="nucleotide sequence ID" value="NZ_JAUSQU010000001.1"/>
</dbReference>
<keyword evidence="1" id="KW-0472">Membrane</keyword>
<name>A0ABT9QMQ8_9ACTN</name>
<dbReference type="Proteomes" id="UP001225356">
    <property type="component" value="Unassembled WGS sequence"/>
</dbReference>
<keyword evidence="3" id="KW-1185">Reference proteome</keyword>
<gene>
    <name evidence="2" type="ORF">J2853_007213</name>
</gene>
<dbReference type="EMBL" id="JAUSQU010000001">
    <property type="protein sequence ID" value="MDP9848002.1"/>
    <property type="molecule type" value="Genomic_DNA"/>
</dbReference>
<proteinExistence type="predicted"/>
<evidence type="ECO:0000313" key="3">
    <source>
        <dbReference type="Proteomes" id="UP001225356"/>
    </source>
</evidence>
<comment type="caution">
    <text evidence="2">The sequence shown here is derived from an EMBL/GenBank/DDBJ whole genome shotgun (WGS) entry which is preliminary data.</text>
</comment>